<keyword evidence="4" id="KW-1185">Reference proteome</keyword>
<keyword evidence="2" id="KW-0472">Membrane</keyword>
<dbReference type="EMBL" id="MU854542">
    <property type="protein sequence ID" value="KAK4033260.1"/>
    <property type="molecule type" value="Genomic_DNA"/>
</dbReference>
<organism evidence="3 4">
    <name type="scientific">Parachaetomium inaequale</name>
    <dbReference type="NCBI Taxonomy" id="2588326"/>
    <lineage>
        <taxon>Eukaryota</taxon>
        <taxon>Fungi</taxon>
        <taxon>Dikarya</taxon>
        <taxon>Ascomycota</taxon>
        <taxon>Pezizomycotina</taxon>
        <taxon>Sordariomycetes</taxon>
        <taxon>Sordariomycetidae</taxon>
        <taxon>Sordariales</taxon>
        <taxon>Chaetomiaceae</taxon>
        <taxon>Parachaetomium</taxon>
    </lineage>
</organism>
<accession>A0AAN6P9I2</accession>
<dbReference type="Pfam" id="PF02116">
    <property type="entry name" value="STE2"/>
    <property type="match status" value="1"/>
</dbReference>
<reference evidence="4" key="1">
    <citation type="journal article" date="2023" name="Mol. Phylogenet. Evol.">
        <title>Genome-scale phylogeny and comparative genomics of the fungal order Sordariales.</title>
        <authorList>
            <person name="Hensen N."/>
            <person name="Bonometti L."/>
            <person name="Westerberg I."/>
            <person name="Brannstrom I.O."/>
            <person name="Guillou S."/>
            <person name="Cros-Aarteil S."/>
            <person name="Calhoun S."/>
            <person name="Haridas S."/>
            <person name="Kuo A."/>
            <person name="Mondo S."/>
            <person name="Pangilinan J."/>
            <person name="Riley R."/>
            <person name="LaButti K."/>
            <person name="Andreopoulos B."/>
            <person name="Lipzen A."/>
            <person name="Chen C."/>
            <person name="Yan M."/>
            <person name="Daum C."/>
            <person name="Ng V."/>
            <person name="Clum A."/>
            <person name="Steindorff A."/>
            <person name="Ohm R.A."/>
            <person name="Martin F."/>
            <person name="Silar P."/>
            <person name="Natvig D.O."/>
            <person name="Lalanne C."/>
            <person name="Gautier V."/>
            <person name="Ament-Velasquez S.L."/>
            <person name="Kruys A."/>
            <person name="Hutchinson M.I."/>
            <person name="Powell A.J."/>
            <person name="Barry K."/>
            <person name="Miller A.N."/>
            <person name="Grigoriev I.V."/>
            <person name="Debuchy R."/>
            <person name="Gladieux P."/>
            <person name="Hiltunen Thoren M."/>
            <person name="Johannesson H."/>
        </authorList>
    </citation>
    <scope>NUCLEOTIDE SEQUENCE [LARGE SCALE GENOMIC DNA]</scope>
    <source>
        <strain evidence="4">CBS 284.82</strain>
    </source>
</reference>
<evidence type="ECO:0000313" key="3">
    <source>
        <dbReference type="EMBL" id="KAK4033260.1"/>
    </source>
</evidence>
<sequence length="449" mass="48265">MSNTTSPPPGLPPQSTPFDPLNQTSFLLYSDGFHQISFNTYAITQLYVQATSLSILYGTQIGACLMMLAVVLGMTPRARFRRLPTLISVAALALNTARMVLLAVFFTTAWVDLYVIVAQDASAVPRSDFNLSAAATVLSVPITMLILSALFVQAWSMLRLWPLLWKLPAAGLSLVLVLLTLAFNMATTILQARAILYADISEIPIWIRPTYLGLITASVCWFCFLFNVRLVMHMWTNRSILPSLKGLKAMDVLVITNGILMFFPVIFSTLEFRDWKRFEPASLTQTSVIIVLPLGTLVAQRLANPSWFGTTGHHTDNSVGGSAGATSSTMSRGGRGGGMSGITTSTTPTSTAKRPLLGSIRSNNTTGGGRDGYVHGGNGQGAVSTHIAAGSEGSMSEKGRAVHADDADDIDGVAADRDFARTPGADLERGVRVDYGIERREERLPTGGS</sequence>
<evidence type="ECO:0000313" key="4">
    <source>
        <dbReference type="Proteomes" id="UP001303115"/>
    </source>
</evidence>
<feature type="compositionally biased region" description="Gly residues" evidence="1">
    <location>
        <begin position="366"/>
        <end position="379"/>
    </location>
</feature>
<dbReference type="AlphaFoldDB" id="A0AAN6P9I2"/>
<gene>
    <name evidence="3" type="ORF">C8A01DRAFT_40296</name>
</gene>
<proteinExistence type="predicted"/>
<dbReference type="PRINTS" id="PR00250">
    <property type="entry name" value="GPCRSTE2"/>
</dbReference>
<dbReference type="PANTHER" id="PTHR28009:SF1">
    <property type="entry name" value="PHEROMONE ALPHA FACTOR RECEPTOR"/>
    <property type="match status" value="1"/>
</dbReference>
<feature type="transmembrane region" description="Helical" evidence="2">
    <location>
        <begin position="131"/>
        <end position="155"/>
    </location>
</feature>
<keyword evidence="2" id="KW-0812">Transmembrane</keyword>
<dbReference type="InterPro" id="IPR000366">
    <property type="entry name" value="GPCR_STE2"/>
</dbReference>
<name>A0AAN6P9I2_9PEZI</name>
<dbReference type="CDD" id="cd14939">
    <property type="entry name" value="7tmD_STE2"/>
    <property type="match status" value="1"/>
</dbReference>
<dbReference type="PANTHER" id="PTHR28009">
    <property type="entry name" value="PHEROMONE ALPHA FACTOR RECEPTOR"/>
    <property type="match status" value="1"/>
</dbReference>
<feature type="transmembrane region" description="Helical" evidence="2">
    <location>
        <begin position="210"/>
        <end position="231"/>
    </location>
</feature>
<feature type="transmembrane region" description="Helical" evidence="2">
    <location>
        <begin position="167"/>
        <end position="190"/>
    </location>
</feature>
<dbReference type="Proteomes" id="UP001303115">
    <property type="component" value="Unassembled WGS sequence"/>
</dbReference>
<feature type="compositionally biased region" description="Low complexity" evidence="1">
    <location>
        <begin position="318"/>
        <end position="332"/>
    </location>
</feature>
<evidence type="ECO:0008006" key="5">
    <source>
        <dbReference type="Google" id="ProtNLM"/>
    </source>
</evidence>
<dbReference type="InterPro" id="IPR027458">
    <property type="entry name" value="STE2_TM1-TM2_sf"/>
</dbReference>
<protein>
    <recommendedName>
        <fullName evidence="5">Pheromone receptor</fullName>
    </recommendedName>
</protein>
<dbReference type="GO" id="GO:0000750">
    <property type="term" value="P:pheromone-dependent signal transduction involved in conjugation with cellular fusion"/>
    <property type="evidence" value="ECO:0007669"/>
    <property type="project" value="TreeGrafter"/>
</dbReference>
<evidence type="ECO:0000256" key="1">
    <source>
        <dbReference type="SAM" id="MobiDB-lite"/>
    </source>
</evidence>
<feature type="transmembrane region" description="Helical" evidence="2">
    <location>
        <begin position="252"/>
        <end position="270"/>
    </location>
</feature>
<dbReference type="Gene3D" id="1.10.287.920">
    <property type="entry name" value="Pheromone alpha factor receptor"/>
    <property type="match status" value="1"/>
</dbReference>
<dbReference type="GO" id="GO:0038038">
    <property type="term" value="C:G protein-coupled receptor homodimeric complex"/>
    <property type="evidence" value="ECO:0007669"/>
    <property type="project" value="TreeGrafter"/>
</dbReference>
<feature type="transmembrane region" description="Helical" evidence="2">
    <location>
        <begin position="86"/>
        <end position="111"/>
    </location>
</feature>
<dbReference type="GO" id="GO:0004932">
    <property type="term" value="F:mating-type factor pheromone receptor activity"/>
    <property type="evidence" value="ECO:0007669"/>
    <property type="project" value="InterPro"/>
</dbReference>
<feature type="region of interest" description="Disordered" evidence="1">
    <location>
        <begin position="313"/>
        <end position="379"/>
    </location>
</feature>
<evidence type="ECO:0000256" key="2">
    <source>
        <dbReference type="SAM" id="Phobius"/>
    </source>
</evidence>
<feature type="transmembrane region" description="Helical" evidence="2">
    <location>
        <begin position="55"/>
        <end position="74"/>
    </location>
</feature>
<keyword evidence="2" id="KW-1133">Transmembrane helix</keyword>
<feature type="compositionally biased region" description="Low complexity" evidence="1">
    <location>
        <begin position="341"/>
        <end position="351"/>
    </location>
</feature>
<comment type="caution">
    <text evidence="3">The sequence shown here is derived from an EMBL/GenBank/DDBJ whole genome shotgun (WGS) entry which is preliminary data.</text>
</comment>